<protein>
    <recommendedName>
        <fullName evidence="4">Dirigent protein</fullName>
    </recommendedName>
</protein>
<keyword evidence="3 4" id="KW-0964">Secreted</keyword>
<comment type="function">
    <text evidence="4">Dirigent proteins impart stereoselectivity on the phenoxy radical-coupling reaction, yielding optically active lignans from two molecules of coniferyl alcohol in the biosynthesis of lignans, flavonolignans, and alkaloids and thus plays a central role in plant secondary metabolism.</text>
</comment>
<evidence type="ECO:0000256" key="2">
    <source>
        <dbReference type="ARBA" id="ARBA00011738"/>
    </source>
</evidence>
<keyword evidence="7" id="KW-1185">Reference proteome</keyword>
<name>A0AAE1MYH6_9FABA</name>
<dbReference type="InterPro" id="IPR004265">
    <property type="entry name" value="Dirigent"/>
</dbReference>
<reference evidence="6" key="1">
    <citation type="submission" date="2023-10" db="EMBL/GenBank/DDBJ databases">
        <title>Chromosome-level genome of the transformable northern wattle, Acacia crassicarpa.</title>
        <authorList>
            <person name="Massaro I."/>
            <person name="Sinha N.R."/>
            <person name="Poethig S."/>
            <person name="Leichty A.R."/>
        </authorList>
    </citation>
    <scope>NUCLEOTIDE SEQUENCE</scope>
    <source>
        <strain evidence="6">Acra3RX</strain>
        <tissue evidence="6">Leaf</tissue>
    </source>
</reference>
<proteinExistence type="inferred from homology"/>
<dbReference type="PANTHER" id="PTHR46215:SF17">
    <property type="entry name" value="DIRIGENT PROTEIN"/>
    <property type="match status" value="1"/>
</dbReference>
<comment type="subunit">
    <text evidence="2 4">Homodimer.</text>
</comment>
<dbReference type="Pfam" id="PF03018">
    <property type="entry name" value="Dirigent"/>
    <property type="match status" value="1"/>
</dbReference>
<evidence type="ECO:0000313" key="6">
    <source>
        <dbReference type="EMBL" id="KAK4279461.1"/>
    </source>
</evidence>
<keyword evidence="4" id="KW-0732">Signal</keyword>
<sequence>MPKLASLKTTIAIFLSFIFPFINQPCYSRTLNNNIPTHDLNHSHLHKITFLMPHILNTTSLTHLASSANDNNNFPFSSKPLTISPPSSESPGRGHDNDPTRFLDVTSSMGFLFPKKATLQDLELGKTTLIQQELLQQVDGTLRKFGTAEGVYVGRLEDNNGSGYMMALTVNFDEDDDDDGLRIFGEQRSDVIESHVVVIGGTGKYEDANGYASVKVVQRVGFSQQHRGEVTSSMLLSFDVYLI</sequence>
<accession>A0AAE1MYH6</accession>
<evidence type="ECO:0000256" key="3">
    <source>
        <dbReference type="ARBA" id="ARBA00022525"/>
    </source>
</evidence>
<gene>
    <name evidence="6" type="ORF">QN277_011242</name>
</gene>
<evidence type="ECO:0000313" key="7">
    <source>
        <dbReference type="Proteomes" id="UP001293593"/>
    </source>
</evidence>
<feature type="chain" id="PRO_5041765616" description="Dirigent protein" evidence="4">
    <location>
        <begin position="29"/>
        <end position="243"/>
    </location>
</feature>
<dbReference type="EMBL" id="JAWXYG010000002">
    <property type="protein sequence ID" value="KAK4279461.1"/>
    <property type="molecule type" value="Genomic_DNA"/>
</dbReference>
<evidence type="ECO:0000256" key="1">
    <source>
        <dbReference type="ARBA" id="ARBA00010746"/>
    </source>
</evidence>
<dbReference type="AlphaFoldDB" id="A0AAE1MYH6"/>
<comment type="similarity">
    <text evidence="1 4">Belongs to the plant dirigent protein family.</text>
</comment>
<dbReference type="InterPro" id="IPR044859">
    <property type="entry name" value="Allene_oxi_cyc_Dirigent"/>
</dbReference>
<evidence type="ECO:0000256" key="5">
    <source>
        <dbReference type="SAM" id="MobiDB-lite"/>
    </source>
</evidence>
<dbReference type="Gene3D" id="2.40.480.10">
    <property type="entry name" value="Allene oxide cyclase-like"/>
    <property type="match status" value="1"/>
</dbReference>
<feature type="compositionally biased region" description="Polar residues" evidence="5">
    <location>
        <begin position="76"/>
        <end position="90"/>
    </location>
</feature>
<comment type="caution">
    <text evidence="6">The sequence shown here is derived from an EMBL/GenBank/DDBJ whole genome shotgun (WGS) entry which is preliminary data.</text>
</comment>
<organism evidence="6 7">
    <name type="scientific">Acacia crassicarpa</name>
    <name type="common">northern wattle</name>
    <dbReference type="NCBI Taxonomy" id="499986"/>
    <lineage>
        <taxon>Eukaryota</taxon>
        <taxon>Viridiplantae</taxon>
        <taxon>Streptophyta</taxon>
        <taxon>Embryophyta</taxon>
        <taxon>Tracheophyta</taxon>
        <taxon>Spermatophyta</taxon>
        <taxon>Magnoliopsida</taxon>
        <taxon>eudicotyledons</taxon>
        <taxon>Gunneridae</taxon>
        <taxon>Pentapetalae</taxon>
        <taxon>rosids</taxon>
        <taxon>fabids</taxon>
        <taxon>Fabales</taxon>
        <taxon>Fabaceae</taxon>
        <taxon>Caesalpinioideae</taxon>
        <taxon>mimosoid clade</taxon>
        <taxon>Acacieae</taxon>
        <taxon>Acacia</taxon>
    </lineage>
</organism>
<feature type="region of interest" description="Disordered" evidence="5">
    <location>
        <begin position="76"/>
        <end position="99"/>
    </location>
</feature>
<feature type="signal peptide" evidence="4">
    <location>
        <begin position="1"/>
        <end position="28"/>
    </location>
</feature>
<comment type="subcellular location">
    <subcellularLocation>
        <location evidence="4">Secreted</location>
        <location evidence="4">Extracellular space</location>
        <location evidence="4">Apoplast</location>
    </subcellularLocation>
</comment>
<keyword evidence="4" id="KW-0052">Apoplast</keyword>
<evidence type="ECO:0000256" key="4">
    <source>
        <dbReference type="RuleBase" id="RU363099"/>
    </source>
</evidence>
<dbReference type="PANTHER" id="PTHR46215">
    <property type="entry name" value="DIRIGENT PROTEIN 24-RELATED"/>
    <property type="match status" value="1"/>
</dbReference>
<dbReference type="GO" id="GO:0048046">
    <property type="term" value="C:apoplast"/>
    <property type="evidence" value="ECO:0007669"/>
    <property type="project" value="UniProtKB-SubCell"/>
</dbReference>
<dbReference type="GO" id="GO:0009699">
    <property type="term" value="P:phenylpropanoid biosynthetic process"/>
    <property type="evidence" value="ECO:0007669"/>
    <property type="project" value="UniProtKB-ARBA"/>
</dbReference>
<dbReference type="Proteomes" id="UP001293593">
    <property type="component" value="Unassembled WGS sequence"/>
</dbReference>